<organism evidence="1 2">
    <name type="scientific">Aquamicrobium soli</name>
    <dbReference type="NCBI Taxonomy" id="1811518"/>
    <lineage>
        <taxon>Bacteria</taxon>
        <taxon>Pseudomonadati</taxon>
        <taxon>Pseudomonadota</taxon>
        <taxon>Alphaproteobacteria</taxon>
        <taxon>Hyphomicrobiales</taxon>
        <taxon>Phyllobacteriaceae</taxon>
        <taxon>Aquamicrobium</taxon>
    </lineage>
</organism>
<gene>
    <name evidence="1" type="ORF">ACFOHJ_05075</name>
</gene>
<dbReference type="Proteomes" id="UP001595583">
    <property type="component" value="Unassembled WGS sequence"/>
</dbReference>
<comment type="caution">
    <text evidence="1">The sequence shown here is derived from an EMBL/GenBank/DDBJ whole genome shotgun (WGS) entry which is preliminary data.</text>
</comment>
<keyword evidence="2" id="KW-1185">Reference proteome</keyword>
<evidence type="ECO:0000313" key="2">
    <source>
        <dbReference type="Proteomes" id="UP001595583"/>
    </source>
</evidence>
<evidence type="ECO:0000313" key="1">
    <source>
        <dbReference type="EMBL" id="MFC3205577.1"/>
    </source>
</evidence>
<accession>A0ABV7K8B7</accession>
<dbReference type="EMBL" id="JBHRTK010000004">
    <property type="protein sequence ID" value="MFC3205577.1"/>
    <property type="molecule type" value="Genomic_DNA"/>
</dbReference>
<sequence length="113" mass="12973">MCEVCAIFGAGEHWSDFARLRDERFPFDDIMHYRKERARRLDLLNRILGQFDLSCEDWDGEAFAVYDKSGRMELAPVLNDVWEAAERLGAVPADPLSDRFFPQAASRFVAEGV</sequence>
<dbReference type="RefSeq" id="WP_378219158.1">
    <property type="nucleotide sequence ID" value="NZ_JBHRTK010000004.1"/>
</dbReference>
<reference evidence="2" key="1">
    <citation type="journal article" date="2019" name="Int. J. Syst. Evol. Microbiol.">
        <title>The Global Catalogue of Microorganisms (GCM) 10K type strain sequencing project: providing services to taxonomists for standard genome sequencing and annotation.</title>
        <authorList>
            <consortium name="The Broad Institute Genomics Platform"/>
            <consortium name="The Broad Institute Genome Sequencing Center for Infectious Disease"/>
            <person name="Wu L."/>
            <person name="Ma J."/>
        </authorList>
    </citation>
    <scope>NUCLEOTIDE SEQUENCE [LARGE SCALE GENOMIC DNA]</scope>
    <source>
        <strain evidence="2">KCTC 52165</strain>
    </source>
</reference>
<proteinExistence type="predicted"/>
<name>A0ABV7K8B7_9HYPH</name>
<protein>
    <submittedName>
        <fullName evidence="1">Uncharacterized protein</fullName>
    </submittedName>
</protein>